<dbReference type="Proteomes" id="UP000807159">
    <property type="component" value="Chromosome 1"/>
</dbReference>
<sequence>SGNRNVVAIVTGTVARAVFVALLVLGAMQRNTWLGGIVYADKGIGISFGVL</sequence>
<feature type="transmembrane region" description="Helical" evidence="1">
    <location>
        <begin position="6"/>
        <end position="25"/>
    </location>
</feature>
<evidence type="ECO:0000256" key="1">
    <source>
        <dbReference type="SAM" id="Phobius"/>
    </source>
</evidence>
<proteinExistence type="predicted"/>
<evidence type="ECO:0000313" key="3">
    <source>
        <dbReference type="Proteomes" id="UP000807159"/>
    </source>
</evidence>
<gene>
    <name evidence="2" type="ORF">H0E87_000726</name>
</gene>
<evidence type="ECO:0000313" key="2">
    <source>
        <dbReference type="EMBL" id="KAH8518995.1"/>
    </source>
</evidence>
<keyword evidence="1" id="KW-0812">Transmembrane</keyword>
<protein>
    <submittedName>
        <fullName evidence="2">Uncharacterized protein</fullName>
    </submittedName>
</protein>
<name>A0A8T2ZNQ0_POPDE</name>
<accession>A0A8T2ZNQ0</accession>
<keyword evidence="1" id="KW-1133">Transmembrane helix</keyword>
<dbReference type="AlphaFoldDB" id="A0A8T2ZNQ0"/>
<feature type="non-terminal residue" evidence="2">
    <location>
        <position position="1"/>
    </location>
</feature>
<keyword evidence="3" id="KW-1185">Reference proteome</keyword>
<reference evidence="2" key="1">
    <citation type="journal article" date="2021" name="J. Hered.">
        <title>Genome Assembly of Salicaceae Populus deltoides (Eastern Cottonwood) I-69 Based on Nanopore Sequencing and Hi-C Technologies.</title>
        <authorList>
            <person name="Bai S."/>
            <person name="Wu H."/>
            <person name="Zhang J."/>
            <person name="Pan Z."/>
            <person name="Zhao W."/>
            <person name="Li Z."/>
            <person name="Tong C."/>
        </authorList>
    </citation>
    <scope>NUCLEOTIDE SEQUENCE</scope>
    <source>
        <tissue evidence="2">Leaf</tissue>
    </source>
</reference>
<dbReference type="EMBL" id="JACEGQ020000001">
    <property type="protein sequence ID" value="KAH8518995.1"/>
    <property type="molecule type" value="Genomic_DNA"/>
</dbReference>
<comment type="caution">
    <text evidence="2">The sequence shown here is derived from an EMBL/GenBank/DDBJ whole genome shotgun (WGS) entry which is preliminary data.</text>
</comment>
<organism evidence="2 3">
    <name type="scientific">Populus deltoides</name>
    <name type="common">Eastern poplar</name>
    <name type="synonym">Eastern cottonwood</name>
    <dbReference type="NCBI Taxonomy" id="3696"/>
    <lineage>
        <taxon>Eukaryota</taxon>
        <taxon>Viridiplantae</taxon>
        <taxon>Streptophyta</taxon>
        <taxon>Embryophyta</taxon>
        <taxon>Tracheophyta</taxon>
        <taxon>Spermatophyta</taxon>
        <taxon>Magnoliopsida</taxon>
        <taxon>eudicotyledons</taxon>
        <taxon>Gunneridae</taxon>
        <taxon>Pentapetalae</taxon>
        <taxon>rosids</taxon>
        <taxon>fabids</taxon>
        <taxon>Malpighiales</taxon>
        <taxon>Salicaceae</taxon>
        <taxon>Saliceae</taxon>
        <taxon>Populus</taxon>
    </lineage>
</organism>
<keyword evidence="1" id="KW-0472">Membrane</keyword>
<feature type="non-terminal residue" evidence="2">
    <location>
        <position position="51"/>
    </location>
</feature>